<dbReference type="NCBIfam" id="TIGR00069">
    <property type="entry name" value="hisD"/>
    <property type="match status" value="1"/>
</dbReference>
<evidence type="ECO:0000256" key="8">
    <source>
        <dbReference type="PIRSR" id="PIRSR000099-3"/>
    </source>
</evidence>
<dbReference type="PIRSF" id="PIRSF000099">
    <property type="entry name" value="Histidinol_dh"/>
    <property type="match status" value="1"/>
</dbReference>
<feature type="binding site" evidence="8">
    <location>
        <position position="391"/>
    </location>
    <ligand>
        <name>substrate</name>
    </ligand>
</feature>
<dbReference type="Gene3D" id="3.40.50.1980">
    <property type="entry name" value="Nitrogenase molybdenum iron protein domain"/>
    <property type="match status" value="2"/>
</dbReference>
<feature type="active site" description="Proton acceptor" evidence="6">
    <location>
        <position position="304"/>
    </location>
</feature>
<dbReference type="PANTHER" id="PTHR21256:SF2">
    <property type="entry name" value="HISTIDINE BIOSYNTHESIS TRIFUNCTIONAL PROTEIN"/>
    <property type="match status" value="1"/>
</dbReference>
<feature type="binding site" evidence="8">
    <location>
        <position position="257"/>
    </location>
    <ligand>
        <name>substrate</name>
    </ligand>
</feature>
<dbReference type="Pfam" id="PF00815">
    <property type="entry name" value="Histidinol_dh"/>
    <property type="match status" value="1"/>
</dbReference>
<dbReference type="Proteomes" id="UP000228886">
    <property type="component" value="Unassembled WGS sequence"/>
</dbReference>
<keyword evidence="7" id="KW-0520">NAD</keyword>
<dbReference type="PANTHER" id="PTHR21256">
    <property type="entry name" value="HISTIDINOL DEHYDROGENASE HDH"/>
    <property type="match status" value="1"/>
</dbReference>
<dbReference type="GO" id="GO:0000105">
    <property type="term" value="P:L-histidine biosynthetic process"/>
    <property type="evidence" value="ECO:0007669"/>
    <property type="project" value="InterPro"/>
</dbReference>
<feature type="binding site" evidence="9">
    <location>
        <position position="337"/>
    </location>
    <ligand>
        <name>Zn(2+)</name>
        <dbReference type="ChEBI" id="CHEBI:29105"/>
    </ligand>
</feature>
<dbReference type="InterPro" id="IPR012131">
    <property type="entry name" value="Hstdl_DH"/>
</dbReference>
<comment type="cofactor">
    <cofactor evidence="9">
        <name>Zn(2+)</name>
        <dbReference type="ChEBI" id="CHEBI:29105"/>
    </cofactor>
    <text evidence="9">Binds 1 zinc ion per subunit.</text>
</comment>
<feature type="binding site" evidence="8">
    <location>
        <position position="304"/>
    </location>
    <ligand>
        <name>substrate</name>
    </ligand>
</feature>
<keyword evidence="2 9" id="KW-0479">Metal-binding</keyword>
<feature type="binding site" evidence="7">
    <location>
        <position position="124"/>
    </location>
    <ligand>
        <name>NAD(+)</name>
        <dbReference type="ChEBI" id="CHEBI:57540"/>
    </ligand>
</feature>
<dbReference type="InterPro" id="IPR022695">
    <property type="entry name" value="Histidinol_DH_monofunct"/>
</dbReference>
<organism evidence="11 12">
    <name type="scientific">bacterium (Candidatus Ratteibacteria) CG01_land_8_20_14_3_00_40_19</name>
    <dbReference type="NCBI Taxonomy" id="2014290"/>
    <lineage>
        <taxon>Bacteria</taxon>
        <taxon>Candidatus Ratteibacteria</taxon>
    </lineage>
</organism>
<feature type="binding site" evidence="9">
    <location>
        <position position="257"/>
    </location>
    <ligand>
        <name>Zn(2+)</name>
        <dbReference type="ChEBI" id="CHEBI:29105"/>
    </ligand>
</feature>
<evidence type="ECO:0000256" key="10">
    <source>
        <dbReference type="RuleBase" id="RU004175"/>
    </source>
</evidence>
<dbReference type="GO" id="GO:0005829">
    <property type="term" value="C:cytosol"/>
    <property type="evidence" value="ECO:0007669"/>
    <property type="project" value="TreeGrafter"/>
</dbReference>
<evidence type="ECO:0000256" key="7">
    <source>
        <dbReference type="PIRSR" id="PIRSR000099-2"/>
    </source>
</evidence>
<reference evidence="12" key="1">
    <citation type="submission" date="2017-09" db="EMBL/GenBank/DDBJ databases">
        <title>Depth-based differentiation of microbial function through sediment-hosted aquifers and enrichment of novel symbionts in the deep terrestrial subsurface.</title>
        <authorList>
            <person name="Probst A.J."/>
            <person name="Ladd B."/>
            <person name="Jarett J.K."/>
            <person name="Geller-Mcgrath D.E."/>
            <person name="Sieber C.M.K."/>
            <person name="Emerson J.B."/>
            <person name="Anantharaman K."/>
            <person name="Thomas B.C."/>
            <person name="Malmstrom R."/>
            <person name="Stieglmeier M."/>
            <person name="Klingl A."/>
            <person name="Woyke T."/>
            <person name="Ryan C.M."/>
            <person name="Banfield J.F."/>
        </authorList>
    </citation>
    <scope>NUCLEOTIDE SEQUENCE [LARGE SCALE GENOMIC DNA]</scope>
</reference>
<name>A0A2M7E9N4_9BACT</name>
<feature type="binding site" evidence="9">
    <location>
        <position position="254"/>
    </location>
    <ligand>
        <name>Zn(2+)</name>
        <dbReference type="ChEBI" id="CHEBI:29105"/>
    </ligand>
</feature>
<feature type="binding site" evidence="8">
    <location>
        <position position="254"/>
    </location>
    <ligand>
        <name>substrate</name>
    </ligand>
</feature>
<evidence type="ECO:0000256" key="9">
    <source>
        <dbReference type="PIRSR" id="PIRSR000099-4"/>
    </source>
</evidence>
<feature type="active site" description="Proton acceptor" evidence="6">
    <location>
        <position position="303"/>
    </location>
</feature>
<feature type="binding site" evidence="8">
    <location>
        <position position="396"/>
    </location>
    <ligand>
        <name>substrate</name>
    </ligand>
</feature>
<dbReference type="InterPro" id="IPR016161">
    <property type="entry name" value="Ald_DH/histidinol_DH"/>
</dbReference>
<sequence>MQWIKKKRELEAILEKKGSFDLAVEKKVREIISAVKKGGDSALLSLTKKYDGVELRNLRVKEAEREKASLILNKFLKNIIISAGRRIEEFHQRQLFLNPDLIRSEKNDSYVKKVFSPLEKVGIYIPAGTSPLISTVLMTVIPAKVAGVSRIILASPPGKDGKVNPYILAIASLWGVKEFYKIGGAQAIAALALGTETIPRVDKIIGPGNKFVTTAKRLLFGQVGIDLLAGPSEVLILADKTANPSFVETDLLAQSEHPGGLAILITDSAVLARRMEKNVKNGYLLLVKNKDEMIKLANKIAPEHLQIMTEEPEKIAKKIKNSGAVFLGNYSPAVIGDYLAGPSHVLPTGGSAKFFSGLSTTDFLRSFSIISWRKKEVKKWGKTIEKLAEIEGLPYHLKSIKIRE</sequence>
<dbReference type="GO" id="GO:0051287">
    <property type="term" value="F:NAD binding"/>
    <property type="evidence" value="ECO:0007669"/>
    <property type="project" value="InterPro"/>
</dbReference>
<evidence type="ECO:0000313" key="11">
    <source>
        <dbReference type="EMBL" id="PIV64450.1"/>
    </source>
</evidence>
<dbReference type="GO" id="GO:0046872">
    <property type="term" value="F:metal ion binding"/>
    <property type="evidence" value="ECO:0007669"/>
    <property type="project" value="UniProtKB-KW"/>
</dbReference>
<keyword evidence="4 5" id="KW-0560">Oxidoreductase</keyword>
<evidence type="ECO:0000313" key="12">
    <source>
        <dbReference type="Proteomes" id="UP000228886"/>
    </source>
</evidence>
<comment type="caution">
    <text evidence="11">The sequence shown here is derived from an EMBL/GenBank/DDBJ whole genome shotgun (WGS) entry which is preliminary data.</text>
</comment>
<feature type="binding site" evidence="8">
    <location>
        <position position="337"/>
    </location>
    <ligand>
        <name>substrate</name>
    </ligand>
</feature>
<evidence type="ECO:0000256" key="4">
    <source>
        <dbReference type="ARBA" id="ARBA00023002"/>
    </source>
</evidence>
<proteinExistence type="inferred from homology"/>
<evidence type="ECO:0000256" key="2">
    <source>
        <dbReference type="ARBA" id="ARBA00022723"/>
    </source>
</evidence>
<feature type="binding site" evidence="7">
    <location>
        <position position="186"/>
    </location>
    <ligand>
        <name>NAD(+)</name>
        <dbReference type="ChEBI" id="CHEBI:57540"/>
    </ligand>
</feature>
<dbReference type="FunFam" id="3.40.50.1980:FF:000001">
    <property type="entry name" value="Histidinol dehydrogenase"/>
    <property type="match status" value="1"/>
</dbReference>
<dbReference type="GO" id="GO:0004399">
    <property type="term" value="F:histidinol dehydrogenase activity"/>
    <property type="evidence" value="ECO:0007669"/>
    <property type="project" value="InterPro"/>
</dbReference>
<evidence type="ECO:0000256" key="6">
    <source>
        <dbReference type="PIRSR" id="PIRSR000099-1"/>
    </source>
</evidence>
<dbReference type="PRINTS" id="PR00083">
    <property type="entry name" value="HOLDHDRGNASE"/>
</dbReference>
<comment type="similarity">
    <text evidence="1 5 10">Belongs to the histidinol dehydrogenase family.</text>
</comment>
<feature type="binding site" evidence="9">
    <location>
        <position position="396"/>
    </location>
    <ligand>
        <name>Zn(2+)</name>
        <dbReference type="ChEBI" id="CHEBI:29105"/>
    </ligand>
</feature>
<accession>A0A2M7E9N4</accession>
<keyword evidence="3 9" id="KW-0862">Zinc</keyword>
<dbReference type="FunFam" id="3.40.50.1980:FF:000026">
    <property type="entry name" value="Histidinol dehydrogenase"/>
    <property type="match status" value="1"/>
</dbReference>
<dbReference type="EMBL" id="PETL01000105">
    <property type="protein sequence ID" value="PIV64450.1"/>
    <property type="molecule type" value="Genomic_DNA"/>
</dbReference>
<feature type="binding site" evidence="7">
    <location>
        <position position="209"/>
    </location>
    <ligand>
        <name>NAD(+)</name>
        <dbReference type="ChEBI" id="CHEBI:57540"/>
    </ligand>
</feature>
<dbReference type="SUPFAM" id="SSF53720">
    <property type="entry name" value="ALDH-like"/>
    <property type="match status" value="1"/>
</dbReference>
<dbReference type="AlphaFoldDB" id="A0A2M7E9N4"/>
<evidence type="ECO:0000256" key="1">
    <source>
        <dbReference type="ARBA" id="ARBA00010178"/>
    </source>
</evidence>
<dbReference type="CDD" id="cd06572">
    <property type="entry name" value="Histidinol_dh"/>
    <property type="match status" value="1"/>
</dbReference>
<evidence type="ECO:0000256" key="5">
    <source>
        <dbReference type="PIRNR" id="PIRNR000099"/>
    </source>
</evidence>
<protein>
    <submittedName>
        <fullName evidence="11">Histidinol dehydrogenase</fullName>
    </submittedName>
</protein>
<gene>
    <name evidence="11" type="primary">hisD</name>
    <name evidence="11" type="ORF">COS11_02105</name>
</gene>
<feature type="binding site" evidence="8">
    <location>
        <position position="232"/>
    </location>
    <ligand>
        <name>substrate</name>
    </ligand>
</feature>
<evidence type="ECO:0000256" key="3">
    <source>
        <dbReference type="ARBA" id="ARBA00022833"/>
    </source>
</evidence>
<dbReference type="Gene3D" id="1.20.5.1300">
    <property type="match status" value="1"/>
</dbReference>